<name>X6P7U5_RETFI</name>
<evidence type="ECO:0000256" key="2">
    <source>
        <dbReference type="ARBA" id="ARBA00022737"/>
    </source>
</evidence>
<dbReference type="Pfam" id="PF00400">
    <property type="entry name" value="WD40"/>
    <property type="match status" value="3"/>
</dbReference>
<dbReference type="InterPro" id="IPR015943">
    <property type="entry name" value="WD40/YVTN_repeat-like_dom_sf"/>
</dbReference>
<dbReference type="PRINTS" id="PR00320">
    <property type="entry name" value="GPROTEINBRPT"/>
</dbReference>
<dbReference type="Gene3D" id="2.130.10.10">
    <property type="entry name" value="YVTN repeat-like/Quinoprotein amine dehydrogenase"/>
    <property type="match status" value="1"/>
</dbReference>
<protein>
    <submittedName>
        <fullName evidence="4">WD repeat-containing protein</fullName>
    </submittedName>
</protein>
<feature type="repeat" description="WD" evidence="3">
    <location>
        <begin position="118"/>
        <end position="164"/>
    </location>
</feature>
<evidence type="ECO:0000256" key="1">
    <source>
        <dbReference type="ARBA" id="ARBA00022574"/>
    </source>
</evidence>
<dbReference type="SUPFAM" id="SSF50978">
    <property type="entry name" value="WD40 repeat-like"/>
    <property type="match status" value="1"/>
</dbReference>
<keyword evidence="2" id="KW-0677">Repeat</keyword>
<reference evidence="4 5" key="1">
    <citation type="journal article" date="2013" name="Curr. Biol.">
        <title>The Genome of the Foraminiferan Reticulomyxa filosa.</title>
        <authorList>
            <person name="Glockner G."/>
            <person name="Hulsmann N."/>
            <person name="Schleicher M."/>
            <person name="Noegel A.A."/>
            <person name="Eichinger L."/>
            <person name="Gallinger C."/>
            <person name="Pawlowski J."/>
            <person name="Sierra R."/>
            <person name="Euteneuer U."/>
            <person name="Pillet L."/>
            <person name="Moustafa A."/>
            <person name="Platzer M."/>
            <person name="Groth M."/>
            <person name="Szafranski K."/>
            <person name="Schliwa M."/>
        </authorList>
    </citation>
    <scope>NUCLEOTIDE SEQUENCE [LARGE SCALE GENOMIC DNA]</scope>
</reference>
<dbReference type="InterPro" id="IPR001680">
    <property type="entry name" value="WD40_rpt"/>
</dbReference>
<feature type="non-terminal residue" evidence="4">
    <location>
        <position position="231"/>
    </location>
</feature>
<feature type="repeat" description="WD" evidence="3">
    <location>
        <begin position="74"/>
        <end position="117"/>
    </location>
</feature>
<dbReference type="InterPro" id="IPR020472">
    <property type="entry name" value="WD40_PAC1"/>
</dbReference>
<evidence type="ECO:0000313" key="4">
    <source>
        <dbReference type="EMBL" id="ETO34188.1"/>
    </source>
</evidence>
<dbReference type="PROSITE" id="PS50082">
    <property type="entry name" value="WD_REPEATS_2"/>
    <property type="match status" value="3"/>
</dbReference>
<comment type="caution">
    <text evidence="4">The sequence shown here is derived from an EMBL/GenBank/DDBJ whole genome shotgun (WGS) entry which is preliminary data.</text>
</comment>
<keyword evidence="5" id="KW-1185">Reference proteome</keyword>
<evidence type="ECO:0000313" key="5">
    <source>
        <dbReference type="Proteomes" id="UP000023152"/>
    </source>
</evidence>
<dbReference type="AlphaFoldDB" id="X6P7U5"/>
<dbReference type="Proteomes" id="UP000023152">
    <property type="component" value="Unassembled WGS sequence"/>
</dbReference>
<dbReference type="SMART" id="SM00320">
    <property type="entry name" value="WD40"/>
    <property type="match status" value="3"/>
</dbReference>
<dbReference type="PROSITE" id="PS00678">
    <property type="entry name" value="WD_REPEATS_1"/>
    <property type="match status" value="2"/>
</dbReference>
<feature type="repeat" description="WD" evidence="3">
    <location>
        <begin position="165"/>
        <end position="208"/>
    </location>
</feature>
<dbReference type="InterPro" id="IPR019775">
    <property type="entry name" value="WD40_repeat_CS"/>
</dbReference>
<evidence type="ECO:0000256" key="3">
    <source>
        <dbReference type="PROSITE-ProRule" id="PRU00221"/>
    </source>
</evidence>
<organism evidence="4 5">
    <name type="scientific">Reticulomyxa filosa</name>
    <dbReference type="NCBI Taxonomy" id="46433"/>
    <lineage>
        <taxon>Eukaryota</taxon>
        <taxon>Sar</taxon>
        <taxon>Rhizaria</taxon>
        <taxon>Retaria</taxon>
        <taxon>Foraminifera</taxon>
        <taxon>Monothalamids</taxon>
        <taxon>Reticulomyxidae</taxon>
        <taxon>Reticulomyxa</taxon>
    </lineage>
</organism>
<gene>
    <name evidence="4" type="ORF">RFI_02908</name>
</gene>
<sequence>MKFKQTGLKNIFQISLERKKSEEEKIQVIVQHWIRILHIKCGWIDEFDKFIVNYISTVFIFDTFRSSSKLINTFIGHINTVWSIDYSTFDNCQFICSGSHDRTVRVWDVDNNKQVQSFNGHSVDVYCVKFSQYHYHNNHQNVICSSADRVIRFWDFKLNQQLQIFDKHTNAVCGIEFSQFNGGRYLCSGSDDYTIRLWDVETSKSLHIFNGHEHAVCNNNSDNNNKMNNIG</sequence>
<proteinExistence type="predicted"/>
<dbReference type="InterPro" id="IPR036322">
    <property type="entry name" value="WD40_repeat_dom_sf"/>
</dbReference>
<keyword evidence="1 3" id="KW-0853">WD repeat</keyword>
<dbReference type="EMBL" id="ASPP01002791">
    <property type="protein sequence ID" value="ETO34188.1"/>
    <property type="molecule type" value="Genomic_DNA"/>
</dbReference>
<accession>X6P7U5</accession>
<dbReference type="PANTHER" id="PTHR19848:SF8">
    <property type="entry name" value="F-BOX AND WD REPEAT DOMAIN CONTAINING 7"/>
    <property type="match status" value="1"/>
</dbReference>
<dbReference type="PROSITE" id="PS50294">
    <property type="entry name" value="WD_REPEATS_REGION"/>
    <property type="match status" value="2"/>
</dbReference>
<dbReference type="PANTHER" id="PTHR19848">
    <property type="entry name" value="WD40 REPEAT PROTEIN"/>
    <property type="match status" value="1"/>
</dbReference>